<proteinExistence type="predicted"/>
<reference evidence="1 2" key="2">
    <citation type="submission" date="2019-04" db="EMBL/GenBank/DDBJ databases">
        <title>The genome sequence of big-headed turtle.</title>
        <authorList>
            <person name="Gong S."/>
        </authorList>
    </citation>
    <scope>NUCLEOTIDE SEQUENCE [LARGE SCALE GENOMIC DNA]</scope>
    <source>
        <strain evidence="1">DO16091913</strain>
        <tissue evidence="1">Muscle</tissue>
    </source>
</reference>
<organism evidence="1 2">
    <name type="scientific">Platysternon megacephalum</name>
    <name type="common">big-headed turtle</name>
    <dbReference type="NCBI Taxonomy" id="55544"/>
    <lineage>
        <taxon>Eukaryota</taxon>
        <taxon>Metazoa</taxon>
        <taxon>Chordata</taxon>
        <taxon>Craniata</taxon>
        <taxon>Vertebrata</taxon>
        <taxon>Euteleostomi</taxon>
        <taxon>Archelosauria</taxon>
        <taxon>Testudinata</taxon>
        <taxon>Testudines</taxon>
        <taxon>Cryptodira</taxon>
        <taxon>Durocryptodira</taxon>
        <taxon>Testudinoidea</taxon>
        <taxon>Platysternidae</taxon>
        <taxon>Platysternon</taxon>
    </lineage>
</organism>
<dbReference type="Proteomes" id="UP000297703">
    <property type="component" value="Unassembled WGS sequence"/>
</dbReference>
<protein>
    <submittedName>
        <fullName evidence="1">GTP-binding protein REM 1</fullName>
    </submittedName>
</protein>
<gene>
    <name evidence="1" type="ORF">DR999_PMT14190</name>
</gene>
<dbReference type="EMBL" id="QXTE01000158">
    <property type="protein sequence ID" value="TFK03448.1"/>
    <property type="molecule type" value="Genomic_DNA"/>
</dbReference>
<sequence length="117" mass="13623">MKLYEDFPVTVVFKPPVFKSFLTRRYQKELHKHLELIQKCCRVCVCVREREREREGAILKVSVSFAFNGHLLPSCQARTKCAHTNKTGVCFKMPLLCHLKPRLPSHRDPVLKCSRLA</sequence>
<keyword evidence="2" id="KW-1185">Reference proteome</keyword>
<comment type="caution">
    <text evidence="1">The sequence shown here is derived from an EMBL/GenBank/DDBJ whole genome shotgun (WGS) entry which is preliminary data.</text>
</comment>
<dbReference type="AlphaFoldDB" id="A0A4D9E5E7"/>
<reference evidence="1 2" key="1">
    <citation type="submission" date="2019-04" db="EMBL/GenBank/DDBJ databases">
        <title>Draft genome of the big-headed turtle Platysternon megacephalum.</title>
        <authorList>
            <person name="Gong S."/>
        </authorList>
    </citation>
    <scope>NUCLEOTIDE SEQUENCE [LARGE SCALE GENOMIC DNA]</scope>
    <source>
        <strain evidence="1">DO16091913</strain>
        <tissue evidence="1">Muscle</tissue>
    </source>
</reference>
<evidence type="ECO:0000313" key="2">
    <source>
        <dbReference type="Proteomes" id="UP000297703"/>
    </source>
</evidence>
<name>A0A4D9E5E7_9SAUR</name>
<evidence type="ECO:0000313" key="1">
    <source>
        <dbReference type="EMBL" id="TFK03448.1"/>
    </source>
</evidence>
<accession>A0A4D9E5E7</accession>